<dbReference type="Gene3D" id="3.30.1330.40">
    <property type="entry name" value="RutC-like"/>
    <property type="match status" value="1"/>
</dbReference>
<dbReference type="InterPro" id="IPR006056">
    <property type="entry name" value="RidA"/>
</dbReference>
<dbReference type="FunFam" id="3.30.1330.40:FF:000001">
    <property type="entry name" value="L-PSP family endoribonuclease"/>
    <property type="match status" value="1"/>
</dbReference>
<dbReference type="NCBIfam" id="TIGR00004">
    <property type="entry name" value="Rid family detoxifying hydrolase"/>
    <property type="match status" value="1"/>
</dbReference>
<dbReference type="EMBL" id="WRXN01000004">
    <property type="protein sequence ID" value="MVT08767.1"/>
    <property type="molecule type" value="Genomic_DNA"/>
</dbReference>
<evidence type="ECO:0008006" key="4">
    <source>
        <dbReference type="Google" id="ProtNLM"/>
    </source>
</evidence>
<evidence type="ECO:0000256" key="1">
    <source>
        <dbReference type="ARBA" id="ARBA00010552"/>
    </source>
</evidence>
<gene>
    <name evidence="2" type="ORF">GO493_10875</name>
</gene>
<dbReference type="InterPro" id="IPR006175">
    <property type="entry name" value="YjgF/YER057c/UK114"/>
</dbReference>
<dbReference type="CDD" id="cd00448">
    <property type="entry name" value="YjgF_YER057c_UK114_family"/>
    <property type="match status" value="1"/>
</dbReference>
<reference evidence="2 3" key="1">
    <citation type="submission" date="2019-12" db="EMBL/GenBank/DDBJ databases">
        <title>Chitinophaga sp. strain ysch24 (GDMCC 1.1355), whole genome shotgun sequence.</title>
        <authorList>
            <person name="Zhang X."/>
        </authorList>
    </citation>
    <scope>NUCLEOTIDE SEQUENCE [LARGE SCALE GENOMIC DNA]</scope>
    <source>
        <strain evidence="3">ysch24</strain>
    </source>
</reference>
<dbReference type="SUPFAM" id="SSF55298">
    <property type="entry name" value="YjgF-like"/>
    <property type="match status" value="1"/>
</dbReference>
<keyword evidence="3" id="KW-1185">Reference proteome</keyword>
<dbReference type="RefSeq" id="WP_157306193.1">
    <property type="nucleotide sequence ID" value="NZ_WRXN01000004.1"/>
</dbReference>
<accession>A0A7K1U327</accession>
<comment type="caution">
    <text evidence="2">The sequence shown here is derived from an EMBL/GenBank/DDBJ whole genome shotgun (WGS) entry which is preliminary data.</text>
</comment>
<proteinExistence type="inferred from homology"/>
<comment type="similarity">
    <text evidence="1">Belongs to the RutC family.</text>
</comment>
<sequence>MSNKIPYSPSLKTNDLLFISGQVGIDPAISKLKNESFESELRQVMDNLLTELKAHGLSFQDLVSTVIYLKDMKQYTELNNVYGSYFNGTYPTRTCIAVTDLPVGASVEISGIAQLK</sequence>
<dbReference type="AlphaFoldDB" id="A0A7K1U327"/>
<dbReference type="GO" id="GO:0019239">
    <property type="term" value="F:deaminase activity"/>
    <property type="evidence" value="ECO:0007669"/>
    <property type="project" value="TreeGrafter"/>
</dbReference>
<dbReference type="Proteomes" id="UP000461730">
    <property type="component" value="Unassembled WGS sequence"/>
</dbReference>
<dbReference type="GO" id="GO:0005829">
    <property type="term" value="C:cytosol"/>
    <property type="evidence" value="ECO:0007669"/>
    <property type="project" value="TreeGrafter"/>
</dbReference>
<organism evidence="2 3">
    <name type="scientific">Chitinophaga tropicalis</name>
    <dbReference type="NCBI Taxonomy" id="2683588"/>
    <lineage>
        <taxon>Bacteria</taxon>
        <taxon>Pseudomonadati</taxon>
        <taxon>Bacteroidota</taxon>
        <taxon>Chitinophagia</taxon>
        <taxon>Chitinophagales</taxon>
        <taxon>Chitinophagaceae</taxon>
        <taxon>Chitinophaga</taxon>
    </lineage>
</organism>
<evidence type="ECO:0000313" key="3">
    <source>
        <dbReference type="Proteomes" id="UP000461730"/>
    </source>
</evidence>
<name>A0A7K1U327_9BACT</name>
<protein>
    <recommendedName>
        <fullName evidence="4">Reactive intermediate/imine deaminase</fullName>
    </recommendedName>
</protein>
<dbReference type="PANTHER" id="PTHR11803:SF58">
    <property type="entry name" value="PROTEIN HMF1-RELATED"/>
    <property type="match status" value="1"/>
</dbReference>
<dbReference type="InterPro" id="IPR035959">
    <property type="entry name" value="RutC-like_sf"/>
</dbReference>
<evidence type="ECO:0000313" key="2">
    <source>
        <dbReference type="EMBL" id="MVT08767.1"/>
    </source>
</evidence>
<dbReference type="Pfam" id="PF01042">
    <property type="entry name" value="Ribonuc_L-PSP"/>
    <property type="match status" value="1"/>
</dbReference>
<dbReference type="PANTHER" id="PTHR11803">
    <property type="entry name" value="2-IMINOBUTANOATE/2-IMINOPROPANOATE DEAMINASE RIDA"/>
    <property type="match status" value="1"/>
</dbReference>